<evidence type="ECO:0000256" key="11">
    <source>
        <dbReference type="SAM" id="MobiDB-lite"/>
    </source>
</evidence>
<sequence>MSQCVPVMNTLTFLLFLHGMLKVTWAIQKTQEIFIAAEETKWDYIYTDSTDPASNQRRYASGVQKYIKAVYKEYTDSTFTAEKPKSPWAGIQGPTIRATINDRVIVHFKNFASQPFSISPVGIPYWKQSEGAGYDDSTSSKEKEDDAVPPGGYYKYVWDIHPSSVPTISDPECLTYSYSSQVDVVRDINSGLIGALLICKPEALTEDRKRRVPEFVLFFAVFDEAKSWYKEVGIPGDKFRKAVPTPQQYHTINGYINSTLPGLKMCQNTWEVSWHLIGLGSTPDIHSIQFQDHTLKVMDHRKITVEITPMTFTTAQMKPFSAGNFLISCRIHSHQQAGMSAFFTVEYCPESVDKKDRRRPDPSVVEDEYDDITLNDLVSIVLQPRGPPSVLRSGVKGTPKVWVHYIAAEEITWDYAPKTNDWSPQYLGKQYKKVAFVEYTDKTFTVKKTTANRLIGPVLRGEVQDQFQIFFKNLASRPFNIYPNGLTSVRTLKKGTKDKEGKTVDLSTLAVPPGETMEYLWKLTPDDGPTDSDPRCLTWLYQSTVNPERDVASGLVGPLIICKAESLDKTGRVVISDKEKHLIFATFDENKSWYIDENIQKYSKDPSKVDLNDPAFYNSNIMYSVNGFMRNNLEFQMCAGDVTFWHVANIGMQNDFLSVYFTGNTFEKDKVYNTVLTLFPMTGETVSMEMEIAGEWEISAFDPNLKKRGMSVRYFVKKCDELPLKDEEYDDEYFEDLFSIPPNFLIPRGTKGQNKTIVIQVCRERPRNITAADTHLGQNNTNYTTNGERSSKLKDCETKFISVSTDEDKRVLSQGGIPQDILDELDREMDRINPKRQIRSISVESIPEVGTYNYDSLSSQTEPEISSEMEFPSGSDVSTTPNQLGQGETRQKQKLAEDSEMITMMMRRKRIMKDQELDLDEDKSKKPKERTSNDPFKKFLQRMSTNASLEPIQHLNHPRDELETSREDSPDWQDRNRREALGISKDDQDHTKAMNPLAENEVLKDSALDLDGMEHDMDLLAHANKDLIKLSEDAETLNLSSNMTNKKSVTRIALNLEYDDYSDENDTSTGFLYEDTFDMRASEPKFRSYYIAAEEILWDYGITKPPQFIKLREMKRGMRKYFPAYKKVVYRAYQDKDFQQPVKRGELDEHLGIMGPVLKAEVNDILTVVFKNMASRPYSLHLHGVYDKTQGQSGNLGDSFKVGEAPGQPVPPGHKRVYTWTISKRQGPSSKEFDCKAGAYYSDLNMEKDINSGLIGPLLICRPGTLHRRHLIQPNVQDLFLLFTVFDERKSWYMEDNIRTFCSPPCQAKVDDPWFEISNKFAAINGYVAETLPGLIVAQYERARWHLLNVGAGGEFHSVHFHGLPISTGKDEEHHLGVFNLFPGVFGTVEMRPTIAGTWMVECTIGENQLSGMRAKVLVYNPRCNQPLGLQSGRIADDQITASDHYDDWEPRLARLELSGSVNAWIGKSKQSWIQVDLLRPMLVHGVHTQGAKTSLGLSESFTVLYTLSYSLDNEKWKTYRGNNTKPNYIFSGNMDGSRIKQNYLSPPVVGRYIRITPVTFSKQPALRLELLGCDINSCGMPLGMERRLIPNKRISASSFLKTWLLSWSPDLARLNQEGRANAWRPKTNNPHEWIQVDFLSIKRVTGVLTQGARAMLTHMMVTEFTVSVSDNGHTWSSVTEEGKQTEKMFEGNSEYDREKLNRFDPPLFARFIRIHPKGWMNDIALRVEFLGCDTQQRL</sequence>
<evidence type="ECO:0000256" key="5">
    <source>
        <dbReference type="ARBA" id="ARBA00022729"/>
    </source>
</evidence>
<dbReference type="InterPro" id="IPR008979">
    <property type="entry name" value="Galactose-bd-like_sf"/>
</dbReference>
<dbReference type="InterPro" id="IPR024715">
    <property type="entry name" value="Factor_5/8-like"/>
</dbReference>
<name>A0A6J2UTB8_CHACN</name>
<feature type="chain" id="PRO_5027065980" evidence="12">
    <location>
        <begin position="27"/>
        <end position="1739"/>
    </location>
</feature>
<keyword evidence="4" id="KW-0479">Metal-binding</keyword>
<feature type="domain" description="F5/8 type C" evidence="13">
    <location>
        <begin position="1579"/>
        <end position="1733"/>
    </location>
</feature>
<dbReference type="InterPro" id="IPR033138">
    <property type="entry name" value="Cu_oxidase_CS"/>
</dbReference>
<dbReference type="PROSITE" id="PS01286">
    <property type="entry name" value="FA58C_2"/>
    <property type="match status" value="1"/>
</dbReference>
<dbReference type="OrthoDB" id="2121828at2759"/>
<protein>
    <submittedName>
        <fullName evidence="15">Coagulation factor VIII</fullName>
    </submittedName>
</protein>
<dbReference type="GO" id="GO:0038023">
    <property type="term" value="F:signaling receptor activity"/>
    <property type="evidence" value="ECO:0007669"/>
    <property type="project" value="TreeGrafter"/>
</dbReference>
<dbReference type="InterPro" id="IPR000421">
    <property type="entry name" value="FA58C"/>
</dbReference>
<keyword evidence="6" id="KW-0677">Repeat</keyword>
<feature type="compositionally biased region" description="Basic and acidic residues" evidence="11">
    <location>
        <begin position="957"/>
        <end position="974"/>
    </location>
</feature>
<dbReference type="InterPro" id="IPR008972">
    <property type="entry name" value="Cupredoxin"/>
</dbReference>
<proteinExistence type="inferred from homology"/>
<gene>
    <name evidence="15" type="primary">f8</name>
</gene>
<dbReference type="Pfam" id="PF07732">
    <property type="entry name" value="Cu-oxidase_3"/>
    <property type="match status" value="1"/>
</dbReference>
<feature type="domain" description="F5/8 type C" evidence="13">
    <location>
        <begin position="1424"/>
        <end position="1574"/>
    </location>
</feature>
<feature type="compositionally biased region" description="Polar residues" evidence="11">
    <location>
        <begin position="875"/>
        <end position="888"/>
    </location>
</feature>
<dbReference type="GeneID" id="115805996"/>
<keyword evidence="14" id="KW-1185">Reference proteome</keyword>
<keyword evidence="3" id="KW-0964">Secreted</keyword>
<evidence type="ECO:0000256" key="1">
    <source>
        <dbReference type="ARBA" id="ARBA00004613"/>
    </source>
</evidence>
<feature type="disulfide bond" evidence="10">
    <location>
        <begin position="1424"/>
        <end position="1574"/>
    </location>
</feature>
<feature type="signal peptide" evidence="12">
    <location>
        <begin position="1"/>
        <end position="26"/>
    </location>
</feature>
<dbReference type="PROSITE" id="PS00079">
    <property type="entry name" value="MULTICOPPER_OXIDASE1"/>
    <property type="match status" value="2"/>
</dbReference>
<feature type="disulfide bond" evidence="10">
    <location>
        <begin position="1235"/>
        <end position="1261"/>
    </location>
</feature>
<dbReference type="Pfam" id="PF00754">
    <property type="entry name" value="F5_F8_type_C"/>
    <property type="match status" value="2"/>
</dbReference>
<evidence type="ECO:0000256" key="3">
    <source>
        <dbReference type="ARBA" id="ARBA00022525"/>
    </source>
</evidence>
<feature type="disulfide bond" evidence="10">
    <location>
        <begin position="173"/>
        <end position="199"/>
    </location>
</feature>
<organism evidence="14 15">
    <name type="scientific">Chanos chanos</name>
    <name type="common">Milkfish</name>
    <name type="synonym">Mugil chanos</name>
    <dbReference type="NCBI Taxonomy" id="29144"/>
    <lineage>
        <taxon>Eukaryota</taxon>
        <taxon>Metazoa</taxon>
        <taxon>Chordata</taxon>
        <taxon>Craniata</taxon>
        <taxon>Vertebrata</taxon>
        <taxon>Euteleostomi</taxon>
        <taxon>Actinopterygii</taxon>
        <taxon>Neopterygii</taxon>
        <taxon>Teleostei</taxon>
        <taxon>Ostariophysi</taxon>
        <taxon>Gonorynchiformes</taxon>
        <taxon>Chanidae</taxon>
        <taxon>Chanos</taxon>
    </lineage>
</organism>
<evidence type="ECO:0000256" key="6">
    <source>
        <dbReference type="ARBA" id="ARBA00022737"/>
    </source>
</evidence>
<feature type="disulfide bond" evidence="10">
    <location>
        <begin position="638"/>
        <end position="719"/>
    </location>
</feature>
<evidence type="ECO:0000259" key="13">
    <source>
        <dbReference type="PROSITE" id="PS50022"/>
    </source>
</evidence>
<dbReference type="PROSITE" id="PS01285">
    <property type="entry name" value="FA58C_1"/>
    <property type="match status" value="2"/>
</dbReference>
<feature type="disulfide bond" evidence="10">
    <location>
        <begin position="1302"/>
        <end position="1306"/>
    </location>
</feature>
<feature type="disulfide bond" evidence="10">
    <location>
        <begin position="536"/>
        <end position="562"/>
    </location>
</feature>
<dbReference type="CTD" id="2157"/>
<dbReference type="InterPro" id="IPR011707">
    <property type="entry name" value="Cu-oxidase-like_N"/>
</dbReference>
<dbReference type="GO" id="GO:0005886">
    <property type="term" value="C:plasma membrane"/>
    <property type="evidence" value="ECO:0007669"/>
    <property type="project" value="TreeGrafter"/>
</dbReference>
<evidence type="ECO:0000256" key="7">
    <source>
        <dbReference type="ARBA" id="ARBA00022837"/>
    </source>
</evidence>
<evidence type="ECO:0000256" key="8">
    <source>
        <dbReference type="ARBA" id="ARBA00023157"/>
    </source>
</evidence>
<dbReference type="SUPFAM" id="SSF49785">
    <property type="entry name" value="Galactose-binding domain-like"/>
    <property type="match status" value="2"/>
</dbReference>
<dbReference type="GO" id="GO:0005507">
    <property type="term" value="F:copper ion binding"/>
    <property type="evidence" value="ECO:0007669"/>
    <property type="project" value="InterPro"/>
</dbReference>
<dbReference type="FunFam" id="2.60.120.260:FF:000002">
    <property type="entry name" value="Coagulation factor VIII"/>
    <property type="match status" value="2"/>
</dbReference>
<dbReference type="SUPFAM" id="SSF49503">
    <property type="entry name" value="Cupredoxins"/>
    <property type="match status" value="6"/>
</dbReference>
<dbReference type="SMART" id="SM00231">
    <property type="entry name" value="FA58C"/>
    <property type="match status" value="2"/>
</dbReference>
<evidence type="ECO:0000256" key="2">
    <source>
        <dbReference type="ARBA" id="ARBA00010609"/>
    </source>
</evidence>
<dbReference type="FunFam" id="2.60.40.420:FF:000028">
    <property type="entry name" value="Ceruloplasmin"/>
    <property type="match status" value="2"/>
</dbReference>
<evidence type="ECO:0000313" key="14">
    <source>
        <dbReference type="Proteomes" id="UP000504632"/>
    </source>
</evidence>
<keyword evidence="9" id="KW-0325">Glycoprotein</keyword>
<evidence type="ECO:0000256" key="4">
    <source>
        <dbReference type="ARBA" id="ARBA00022723"/>
    </source>
</evidence>
<dbReference type="PROSITE" id="PS50022">
    <property type="entry name" value="FA58C_3"/>
    <property type="match status" value="2"/>
</dbReference>
<dbReference type="PANTHER" id="PTHR46806:SF7">
    <property type="entry name" value="COAGULATION FACTOR VIII"/>
    <property type="match status" value="1"/>
</dbReference>
<accession>A0A6J2UTB8</accession>
<evidence type="ECO:0000256" key="10">
    <source>
        <dbReference type="PIRSR" id="PIRSR000354-1"/>
    </source>
</evidence>
<feature type="region of interest" description="Disordered" evidence="11">
    <location>
        <begin position="853"/>
        <end position="974"/>
    </location>
</feature>
<dbReference type="CDD" id="cd00057">
    <property type="entry name" value="FA58C"/>
    <property type="match status" value="2"/>
</dbReference>
<keyword evidence="8 10" id="KW-1015">Disulfide bond</keyword>
<comment type="subcellular location">
    <subcellularLocation>
        <location evidence="1">Secreted</location>
    </subcellularLocation>
</comment>
<evidence type="ECO:0000256" key="9">
    <source>
        <dbReference type="ARBA" id="ARBA00023180"/>
    </source>
</evidence>
<dbReference type="Gene3D" id="2.60.120.260">
    <property type="entry name" value="Galactose-binding domain-like"/>
    <property type="match status" value="2"/>
</dbReference>
<evidence type="ECO:0000256" key="12">
    <source>
        <dbReference type="SAM" id="SignalP"/>
    </source>
</evidence>
<dbReference type="PANTHER" id="PTHR46806">
    <property type="entry name" value="F5/8 TYPE C DOMAIN-CONTAINING PROTEIN"/>
    <property type="match status" value="1"/>
</dbReference>
<evidence type="ECO:0000313" key="15">
    <source>
        <dbReference type="RefSeq" id="XP_030622577.1"/>
    </source>
</evidence>
<dbReference type="RefSeq" id="XP_030622577.1">
    <property type="nucleotide sequence ID" value="XM_030766717.1"/>
</dbReference>
<dbReference type="GO" id="GO:0005576">
    <property type="term" value="C:extracellular region"/>
    <property type="evidence" value="ECO:0007669"/>
    <property type="project" value="UniProtKB-SubCell"/>
</dbReference>
<dbReference type="Gene3D" id="2.60.40.420">
    <property type="entry name" value="Cupredoxins - blue copper proteins"/>
    <property type="match status" value="5"/>
</dbReference>
<reference evidence="15" key="1">
    <citation type="submission" date="2025-08" db="UniProtKB">
        <authorList>
            <consortium name="RefSeq"/>
        </authorList>
    </citation>
    <scope>IDENTIFICATION</scope>
</reference>
<comment type="similarity">
    <text evidence="2">Belongs to the multicopper oxidase family.</text>
</comment>
<keyword evidence="7" id="KW-0106">Calcium</keyword>
<keyword evidence="5 12" id="KW-0732">Signal</keyword>
<dbReference type="InterPro" id="IPR050633">
    <property type="entry name" value="Neuropilin_MCO_CoagFactor"/>
</dbReference>
<feature type="compositionally biased region" description="Polar residues" evidence="11">
    <location>
        <begin position="853"/>
        <end position="864"/>
    </location>
</feature>
<dbReference type="Proteomes" id="UP000504632">
    <property type="component" value="Chromosome 2"/>
</dbReference>
<dbReference type="PIRSF" id="PIRSF000354">
    <property type="entry name" value="Factors_V_VIII"/>
    <property type="match status" value="1"/>
</dbReference>
<dbReference type="InParanoid" id="A0A6J2UTB8"/>
<feature type="disulfide bond" evidence="10">
    <location>
        <begin position="266"/>
        <end position="348"/>
    </location>
</feature>